<evidence type="ECO:0000313" key="9">
    <source>
        <dbReference type="EMBL" id="ARP80742.1"/>
    </source>
</evidence>
<reference evidence="9 10" key="1">
    <citation type="submission" date="2017-05" db="EMBL/GenBank/DDBJ databases">
        <title>Complete and WGS of Bordetella genogroups.</title>
        <authorList>
            <person name="Spilker T."/>
            <person name="LiPuma J."/>
        </authorList>
    </citation>
    <scope>NUCLEOTIDE SEQUENCE [LARGE SCALE GENOMIC DNA]</scope>
    <source>
        <strain evidence="9 10">AU19157</strain>
    </source>
</reference>
<comment type="similarity">
    <text evidence="7">Belongs to the binding-protein-dependent transport system permease family.</text>
</comment>
<dbReference type="OrthoDB" id="3173654at2"/>
<keyword evidence="5 7" id="KW-1133">Transmembrane helix</keyword>
<dbReference type="KEGG" id="bgv:CAL12_07760"/>
<dbReference type="PANTHER" id="PTHR30151:SF0">
    <property type="entry name" value="ABC TRANSPORTER PERMEASE PROTEIN MJ0413-RELATED"/>
    <property type="match status" value="1"/>
</dbReference>
<protein>
    <submittedName>
        <fullName evidence="9">Nitrate ABC transporter permease</fullName>
    </submittedName>
</protein>
<keyword evidence="2 7" id="KW-0813">Transport</keyword>
<dbReference type="PANTHER" id="PTHR30151">
    <property type="entry name" value="ALKANE SULFONATE ABC TRANSPORTER-RELATED, MEMBRANE SUBUNIT"/>
    <property type="match status" value="1"/>
</dbReference>
<dbReference type="AlphaFoldDB" id="A0A1W6YI69"/>
<evidence type="ECO:0000256" key="2">
    <source>
        <dbReference type="ARBA" id="ARBA00022448"/>
    </source>
</evidence>
<dbReference type="CDD" id="cd06261">
    <property type="entry name" value="TM_PBP2"/>
    <property type="match status" value="1"/>
</dbReference>
<evidence type="ECO:0000256" key="5">
    <source>
        <dbReference type="ARBA" id="ARBA00022989"/>
    </source>
</evidence>
<evidence type="ECO:0000256" key="4">
    <source>
        <dbReference type="ARBA" id="ARBA00022692"/>
    </source>
</evidence>
<feature type="transmembrane region" description="Helical" evidence="7">
    <location>
        <begin position="123"/>
        <end position="142"/>
    </location>
</feature>
<feature type="transmembrane region" description="Helical" evidence="7">
    <location>
        <begin position="218"/>
        <end position="240"/>
    </location>
</feature>
<keyword evidence="6 7" id="KW-0472">Membrane</keyword>
<keyword evidence="3" id="KW-1003">Cell membrane</keyword>
<dbReference type="InterPro" id="IPR035906">
    <property type="entry name" value="MetI-like_sf"/>
</dbReference>
<dbReference type="InterPro" id="IPR000515">
    <property type="entry name" value="MetI-like"/>
</dbReference>
<evidence type="ECO:0000256" key="7">
    <source>
        <dbReference type="RuleBase" id="RU363032"/>
    </source>
</evidence>
<dbReference type="EMBL" id="CP021108">
    <property type="protein sequence ID" value="ARP80742.1"/>
    <property type="molecule type" value="Genomic_DNA"/>
</dbReference>
<dbReference type="Pfam" id="PF00528">
    <property type="entry name" value="BPD_transp_1"/>
    <property type="match status" value="1"/>
</dbReference>
<feature type="transmembrane region" description="Helical" evidence="7">
    <location>
        <begin position="176"/>
        <end position="198"/>
    </location>
</feature>
<dbReference type="Gene3D" id="1.10.3720.10">
    <property type="entry name" value="MetI-like"/>
    <property type="match status" value="1"/>
</dbReference>
<evidence type="ECO:0000256" key="3">
    <source>
        <dbReference type="ARBA" id="ARBA00022475"/>
    </source>
</evidence>
<dbReference type="RefSeq" id="WP_086063964.1">
    <property type="nucleotide sequence ID" value="NZ_CP021108.1"/>
</dbReference>
<evidence type="ECO:0000313" key="10">
    <source>
        <dbReference type="Proteomes" id="UP000194151"/>
    </source>
</evidence>
<sequence>MKGRAPILRNTLTLLVAIVVLWQLLYWLVGDVALRSPAQTLAFTLRFVTTPQFAAHLAETAGAFGMALVLAVVIGLGIGFVLGGHRFLGEVFEPMLIALYSIPKITLYPILLLAFGLGISSKVAFGTIHGVIPIALFTINAVRNVRTVHMKTGRVMGLRPWDMVTRIVFPSALPEIFAGLRIGFSLTLIGTLLGEMFASQRGLGFLLMSAIGLHNVDLIMTLTLLLTLFAGTASVVLLAINQRLRARMSA</sequence>
<name>A0A1W6YI69_9BORD</name>
<feature type="transmembrane region" description="Helical" evidence="7">
    <location>
        <begin position="12"/>
        <end position="29"/>
    </location>
</feature>
<evidence type="ECO:0000256" key="6">
    <source>
        <dbReference type="ARBA" id="ARBA00023136"/>
    </source>
</evidence>
<dbReference type="SUPFAM" id="SSF161098">
    <property type="entry name" value="MetI-like"/>
    <property type="match status" value="1"/>
</dbReference>
<gene>
    <name evidence="9" type="ORF">CAL12_07760</name>
</gene>
<evidence type="ECO:0000256" key="1">
    <source>
        <dbReference type="ARBA" id="ARBA00004651"/>
    </source>
</evidence>
<feature type="domain" description="ABC transmembrane type-1" evidence="8">
    <location>
        <begin position="57"/>
        <end position="237"/>
    </location>
</feature>
<dbReference type="GO" id="GO:0005886">
    <property type="term" value="C:plasma membrane"/>
    <property type="evidence" value="ECO:0007669"/>
    <property type="project" value="UniProtKB-SubCell"/>
</dbReference>
<proteinExistence type="inferred from homology"/>
<evidence type="ECO:0000259" key="8">
    <source>
        <dbReference type="PROSITE" id="PS50928"/>
    </source>
</evidence>
<dbReference type="GO" id="GO:0055085">
    <property type="term" value="P:transmembrane transport"/>
    <property type="evidence" value="ECO:0007669"/>
    <property type="project" value="InterPro"/>
</dbReference>
<dbReference type="STRING" id="1416806.CAL12_07760"/>
<organism evidence="9 10">
    <name type="scientific">Bordetella genomosp. 8</name>
    <dbReference type="NCBI Taxonomy" id="1416806"/>
    <lineage>
        <taxon>Bacteria</taxon>
        <taxon>Pseudomonadati</taxon>
        <taxon>Pseudomonadota</taxon>
        <taxon>Betaproteobacteria</taxon>
        <taxon>Burkholderiales</taxon>
        <taxon>Alcaligenaceae</taxon>
        <taxon>Bordetella</taxon>
    </lineage>
</organism>
<feature type="transmembrane region" description="Helical" evidence="7">
    <location>
        <begin position="61"/>
        <end position="83"/>
    </location>
</feature>
<keyword evidence="10" id="KW-1185">Reference proteome</keyword>
<keyword evidence="4 7" id="KW-0812">Transmembrane</keyword>
<feature type="transmembrane region" description="Helical" evidence="7">
    <location>
        <begin position="95"/>
        <end position="117"/>
    </location>
</feature>
<dbReference type="Proteomes" id="UP000194151">
    <property type="component" value="Chromosome"/>
</dbReference>
<accession>A0A1W6YI69</accession>
<dbReference type="PROSITE" id="PS50928">
    <property type="entry name" value="ABC_TM1"/>
    <property type="match status" value="1"/>
</dbReference>
<comment type="subcellular location">
    <subcellularLocation>
        <location evidence="1 7">Cell membrane</location>
        <topology evidence="1 7">Multi-pass membrane protein</topology>
    </subcellularLocation>
</comment>